<evidence type="ECO:0000256" key="4">
    <source>
        <dbReference type="ARBA" id="ARBA00022989"/>
    </source>
</evidence>
<dbReference type="AlphaFoldDB" id="E1ZMX9"/>
<feature type="transmembrane region" description="Helical" evidence="7">
    <location>
        <begin position="165"/>
        <end position="187"/>
    </location>
</feature>
<organism evidence="10">
    <name type="scientific">Chlorella variabilis</name>
    <name type="common">Green alga</name>
    <dbReference type="NCBI Taxonomy" id="554065"/>
    <lineage>
        <taxon>Eukaryota</taxon>
        <taxon>Viridiplantae</taxon>
        <taxon>Chlorophyta</taxon>
        <taxon>core chlorophytes</taxon>
        <taxon>Trebouxiophyceae</taxon>
        <taxon>Chlorellales</taxon>
        <taxon>Chlorellaceae</taxon>
        <taxon>Chlorella clade</taxon>
        <taxon>Chlorella</taxon>
    </lineage>
</organism>
<dbReference type="GO" id="GO:0005216">
    <property type="term" value="F:monoatomic ion channel activity"/>
    <property type="evidence" value="ECO:0007669"/>
    <property type="project" value="InterPro"/>
</dbReference>
<dbReference type="OMA" id="LQITITV"/>
<feature type="region of interest" description="Disordered" evidence="6">
    <location>
        <begin position="521"/>
        <end position="540"/>
    </location>
</feature>
<feature type="domain" description="Ion transport" evidence="8">
    <location>
        <begin position="246"/>
        <end position="416"/>
    </location>
</feature>
<evidence type="ECO:0000256" key="6">
    <source>
        <dbReference type="SAM" id="MobiDB-lite"/>
    </source>
</evidence>
<evidence type="ECO:0000256" key="7">
    <source>
        <dbReference type="SAM" id="Phobius"/>
    </source>
</evidence>
<dbReference type="OrthoDB" id="533508at2759"/>
<evidence type="ECO:0000256" key="1">
    <source>
        <dbReference type="ARBA" id="ARBA00004141"/>
    </source>
</evidence>
<dbReference type="InterPro" id="IPR024862">
    <property type="entry name" value="TRPV"/>
</dbReference>
<feature type="compositionally biased region" description="Low complexity" evidence="6">
    <location>
        <begin position="434"/>
        <end position="444"/>
    </location>
</feature>
<gene>
    <name evidence="9" type="ORF">CHLNCDRAFT_58748</name>
</gene>
<dbReference type="KEGG" id="cvr:CHLNCDRAFT_58748"/>
<evidence type="ECO:0000256" key="3">
    <source>
        <dbReference type="ARBA" id="ARBA00022737"/>
    </source>
</evidence>
<dbReference type="Proteomes" id="UP000008141">
    <property type="component" value="Unassembled WGS sequence"/>
</dbReference>
<accession>E1ZMX9</accession>
<name>E1ZMX9_CHLVA</name>
<keyword evidence="5 7" id="KW-0472">Membrane</keyword>
<evidence type="ECO:0000259" key="8">
    <source>
        <dbReference type="Pfam" id="PF00520"/>
    </source>
</evidence>
<keyword evidence="10" id="KW-1185">Reference proteome</keyword>
<feature type="compositionally biased region" description="Basic and acidic residues" evidence="6">
    <location>
        <begin position="524"/>
        <end position="540"/>
    </location>
</feature>
<feature type="region of interest" description="Disordered" evidence="6">
    <location>
        <begin position="415"/>
        <end position="444"/>
    </location>
</feature>
<dbReference type="Pfam" id="PF00520">
    <property type="entry name" value="Ion_trans"/>
    <property type="match status" value="1"/>
</dbReference>
<dbReference type="GO" id="GO:0098703">
    <property type="term" value="P:calcium ion import across plasma membrane"/>
    <property type="evidence" value="ECO:0007669"/>
    <property type="project" value="TreeGrafter"/>
</dbReference>
<feature type="compositionally biased region" description="Basic and acidic residues" evidence="6">
    <location>
        <begin position="415"/>
        <end position="431"/>
    </location>
</feature>
<dbReference type="InterPro" id="IPR005821">
    <property type="entry name" value="Ion_trans_dom"/>
</dbReference>
<dbReference type="GO" id="GO:0005886">
    <property type="term" value="C:plasma membrane"/>
    <property type="evidence" value="ECO:0007669"/>
    <property type="project" value="TreeGrafter"/>
</dbReference>
<comment type="subcellular location">
    <subcellularLocation>
        <location evidence="1">Membrane</location>
        <topology evidence="1">Multi-pass membrane protein</topology>
    </subcellularLocation>
</comment>
<evidence type="ECO:0000313" key="10">
    <source>
        <dbReference type="Proteomes" id="UP000008141"/>
    </source>
</evidence>
<dbReference type="PANTHER" id="PTHR10582">
    <property type="entry name" value="TRANSIENT RECEPTOR POTENTIAL ION CHANNEL PROTEIN"/>
    <property type="match status" value="1"/>
</dbReference>
<feature type="transmembrane region" description="Helical" evidence="7">
    <location>
        <begin position="383"/>
        <end position="407"/>
    </location>
</feature>
<dbReference type="InParanoid" id="E1ZMX9"/>
<dbReference type="PANTHER" id="PTHR10582:SF2">
    <property type="entry name" value="INACTIVE"/>
    <property type="match status" value="1"/>
</dbReference>
<feature type="transmembrane region" description="Helical" evidence="7">
    <location>
        <begin position="321"/>
        <end position="341"/>
    </location>
</feature>
<keyword evidence="2 7" id="KW-0812">Transmembrane</keyword>
<dbReference type="EMBL" id="GL433854">
    <property type="protein sequence ID" value="EFN52769.1"/>
    <property type="molecule type" value="Genomic_DNA"/>
</dbReference>
<feature type="transmembrane region" description="Helical" evidence="7">
    <location>
        <begin position="353"/>
        <end position="371"/>
    </location>
</feature>
<dbReference type="GeneID" id="17352295"/>
<keyword evidence="4 7" id="KW-1133">Transmembrane helix</keyword>
<dbReference type="RefSeq" id="XP_005844871.1">
    <property type="nucleotide sequence ID" value="XM_005844809.1"/>
</dbReference>
<reference evidence="9 10" key="1">
    <citation type="journal article" date="2010" name="Plant Cell">
        <title>The Chlorella variabilis NC64A genome reveals adaptation to photosymbiosis, coevolution with viruses, and cryptic sex.</title>
        <authorList>
            <person name="Blanc G."/>
            <person name="Duncan G."/>
            <person name="Agarkova I."/>
            <person name="Borodovsky M."/>
            <person name="Gurnon J."/>
            <person name="Kuo A."/>
            <person name="Lindquist E."/>
            <person name="Lucas S."/>
            <person name="Pangilinan J."/>
            <person name="Polle J."/>
            <person name="Salamov A."/>
            <person name="Terry A."/>
            <person name="Yamada T."/>
            <person name="Dunigan D.D."/>
            <person name="Grigoriev I.V."/>
            <person name="Claverie J.M."/>
            <person name="Van Etten J.L."/>
        </authorList>
    </citation>
    <scope>NUCLEOTIDE SEQUENCE [LARGE SCALE GENOMIC DNA]</scope>
    <source>
        <strain evidence="9 10">NC64A</strain>
    </source>
</reference>
<keyword evidence="3" id="KW-0677">Repeat</keyword>
<evidence type="ECO:0000313" key="9">
    <source>
        <dbReference type="EMBL" id="EFN52769.1"/>
    </source>
</evidence>
<proteinExistence type="predicted"/>
<feature type="transmembrane region" description="Helical" evidence="7">
    <location>
        <begin position="278"/>
        <end position="301"/>
    </location>
</feature>
<evidence type="ECO:0000256" key="5">
    <source>
        <dbReference type="ARBA" id="ARBA00023136"/>
    </source>
</evidence>
<feature type="transmembrane region" description="Helical" evidence="7">
    <location>
        <begin position="244"/>
        <end position="266"/>
    </location>
</feature>
<sequence length="563" mass="62061">MGSANQPLLGHHQEDQLWDRVEAAPPAGTCTTVEQVFKDGDVIKYLQFQGCQQVAEFRLPDRLVLGKLGDDSITTMGADRADLDFEAAWREELGAPLPETAGWEATIPVVAYVVTMVDAAAPDKHGLLQPLLKRWQAGGLSYSVFALPAVQAVIDWKWARFCRRLLLWELAFFLLWLFSFFTFTILFQAGLLLRQWDAPTCSLHKAHHAPPLWPQDEETQMSLSEILATPRGAATVSTVVAYGWGWATVWNLLDTATYAVQIAIVVMHIGRLDISSDYLSILASAQCILLLFRLQYFSRVFRATRFSFLDDLKEVLHDVKAYLAFLLLLLAGFATSFHILHRRDQEKHDNFSSIGKSMMTMVTWLAGNADLNPLYEDSSNPVAASLLGVLFVFSLATVLMNLLISIMTNTLEKARLREPDKEPKEGDEGDRAQSASGSKSGASAAGASASAAGLEAKVDAVQAELAEIKKMLLELQPKAVGSAELHGLMITLASDKPERDLDLGPGKASSAFADMKNAQESYMDDARQEPAQEQMHEPEKVAGHRGATCLVHQHQLLRLVCLV</sequence>
<protein>
    <submittedName>
        <fullName evidence="9">Expressed protein</fullName>
    </submittedName>
</protein>
<evidence type="ECO:0000256" key="2">
    <source>
        <dbReference type="ARBA" id="ARBA00022692"/>
    </source>
</evidence>
<dbReference type="Gene3D" id="1.10.287.70">
    <property type="match status" value="1"/>
</dbReference>